<dbReference type="InterPro" id="IPR036397">
    <property type="entry name" value="RNaseH_sf"/>
</dbReference>
<feature type="compositionally biased region" description="Basic residues" evidence="1">
    <location>
        <begin position="28"/>
        <end position="38"/>
    </location>
</feature>
<accession>A0A4R2INE7</accession>
<dbReference type="Pfam" id="PF13358">
    <property type="entry name" value="DDE_3"/>
    <property type="match status" value="1"/>
</dbReference>
<dbReference type="OrthoDB" id="341531at2"/>
<dbReference type="Gene3D" id="3.30.420.10">
    <property type="entry name" value="Ribonuclease H-like superfamily/Ribonuclease H"/>
    <property type="match status" value="1"/>
</dbReference>
<comment type="caution">
    <text evidence="3">The sequence shown here is derived from an EMBL/GenBank/DDBJ whole genome shotgun (WGS) entry which is preliminary data.</text>
</comment>
<feature type="domain" description="Tc1-like transposase DDE" evidence="2">
    <location>
        <begin position="15"/>
        <end position="158"/>
    </location>
</feature>
<evidence type="ECO:0000256" key="1">
    <source>
        <dbReference type="SAM" id="MobiDB-lite"/>
    </source>
</evidence>
<evidence type="ECO:0000313" key="4">
    <source>
        <dbReference type="Proteomes" id="UP000295680"/>
    </source>
</evidence>
<gene>
    <name evidence="3" type="ORF">EV192_12052</name>
</gene>
<evidence type="ECO:0000259" key="2">
    <source>
        <dbReference type="Pfam" id="PF13358"/>
    </source>
</evidence>
<sequence length="206" mass="23143">MAGGKTVAAQQNAWLCFEDEAGQTLRPPKARTWGRRGRTPQISVSGKGSGRVSIAGLVCVRPGHRPRLIYRVRTHRGRKGERRSFAETDYAALLDAAHQQLGAPIVVIWDNLNTHISHAMRKLVAARDWLHVIQLPPYAPDLNPTEHVWSHVKRNLGNLIVHGIDQLTAIVICNQRVRGSSPWRRTRESRRRPANPPVSEDHAGRR</sequence>
<keyword evidence="4" id="KW-1185">Reference proteome</keyword>
<dbReference type="AlphaFoldDB" id="A0A4R2INE7"/>
<name>A0A4R2INE7_9PSEU</name>
<feature type="region of interest" description="Disordered" evidence="1">
    <location>
        <begin position="27"/>
        <end position="48"/>
    </location>
</feature>
<dbReference type="RefSeq" id="WP_132126064.1">
    <property type="nucleotide sequence ID" value="NZ_SLWS01000020.1"/>
</dbReference>
<protein>
    <submittedName>
        <fullName evidence="3">Putative transposase</fullName>
    </submittedName>
</protein>
<dbReference type="Proteomes" id="UP000295680">
    <property type="component" value="Unassembled WGS sequence"/>
</dbReference>
<dbReference type="GO" id="GO:0003676">
    <property type="term" value="F:nucleic acid binding"/>
    <property type="evidence" value="ECO:0007669"/>
    <property type="project" value="InterPro"/>
</dbReference>
<reference evidence="3 4" key="1">
    <citation type="submission" date="2019-03" db="EMBL/GenBank/DDBJ databases">
        <title>Genomic Encyclopedia of Type Strains, Phase IV (KMG-IV): sequencing the most valuable type-strain genomes for metagenomic binning, comparative biology and taxonomic classification.</title>
        <authorList>
            <person name="Goeker M."/>
        </authorList>
    </citation>
    <scope>NUCLEOTIDE SEQUENCE [LARGE SCALE GENOMIC DNA]</scope>
    <source>
        <strain evidence="3 4">DSM 45934</strain>
    </source>
</reference>
<dbReference type="InterPro" id="IPR038717">
    <property type="entry name" value="Tc1-like_DDE_dom"/>
</dbReference>
<feature type="region of interest" description="Disordered" evidence="1">
    <location>
        <begin position="181"/>
        <end position="206"/>
    </location>
</feature>
<evidence type="ECO:0000313" key="3">
    <source>
        <dbReference type="EMBL" id="TCO45866.1"/>
    </source>
</evidence>
<dbReference type="EMBL" id="SLWS01000020">
    <property type="protein sequence ID" value="TCO45866.1"/>
    <property type="molecule type" value="Genomic_DNA"/>
</dbReference>
<proteinExistence type="predicted"/>
<organism evidence="3 4">
    <name type="scientific">Actinocrispum wychmicini</name>
    <dbReference type="NCBI Taxonomy" id="1213861"/>
    <lineage>
        <taxon>Bacteria</taxon>
        <taxon>Bacillati</taxon>
        <taxon>Actinomycetota</taxon>
        <taxon>Actinomycetes</taxon>
        <taxon>Pseudonocardiales</taxon>
        <taxon>Pseudonocardiaceae</taxon>
        <taxon>Actinocrispum</taxon>
    </lineage>
</organism>